<proteinExistence type="predicted"/>
<dbReference type="Proteomes" id="UP000005045">
    <property type="component" value="Unassembled WGS sequence"/>
</dbReference>
<name>B1FTA1_PARG4</name>
<evidence type="ECO:0000313" key="2">
    <source>
        <dbReference type="Proteomes" id="UP000005045"/>
    </source>
</evidence>
<dbReference type="EMBL" id="ABLD01000001">
    <property type="protein sequence ID" value="EDT12896.1"/>
    <property type="molecule type" value="Genomic_DNA"/>
</dbReference>
<sequence>MTSKLLKIQSRTDYVDEVYNTLADAICEGALGPGTP</sequence>
<keyword evidence="2" id="KW-1185">Reference proteome</keyword>
<protein>
    <recommendedName>
        <fullName evidence="3">GntR family transcriptional regulator</fullName>
    </recommendedName>
</protein>
<evidence type="ECO:0000313" key="1">
    <source>
        <dbReference type="EMBL" id="EDT12896.1"/>
    </source>
</evidence>
<evidence type="ECO:0008006" key="3">
    <source>
        <dbReference type="Google" id="ProtNLM"/>
    </source>
</evidence>
<gene>
    <name evidence="1" type="ORF">BgramDRAFT_0276</name>
</gene>
<comment type="caution">
    <text evidence="1">The sequence shown here is derived from an EMBL/GenBank/DDBJ whole genome shotgun (WGS) entry which is preliminary data.</text>
</comment>
<reference evidence="1 2" key="1">
    <citation type="submission" date="2008-03" db="EMBL/GenBank/DDBJ databases">
        <title>Sequencing of the draft genome and assembly of Burkholderia graminis C4D1M.</title>
        <authorList>
            <consortium name="US DOE Joint Genome Institute (JGI-PGF)"/>
            <person name="Copeland A."/>
            <person name="Lucas S."/>
            <person name="Lapidus A."/>
            <person name="Glavina del Rio T."/>
            <person name="Dalin E."/>
            <person name="Tice H."/>
            <person name="Bruce D."/>
            <person name="Goodwin L."/>
            <person name="Pitluck S."/>
            <person name="Larimer F."/>
            <person name="Land M.L."/>
            <person name="Hauser L."/>
            <person name="Tiedje J."/>
            <person name="Richardson P."/>
        </authorList>
    </citation>
    <scope>NUCLEOTIDE SEQUENCE [LARGE SCALE GENOMIC DNA]</scope>
    <source>
        <strain evidence="2">ATCC 700544 / DSM 17151 / LMG 18924 / NCIMB 13744 / C4D1M</strain>
    </source>
</reference>
<dbReference type="AlphaFoldDB" id="B1FTA1"/>
<accession>B1FTA1</accession>
<organism evidence="1 2">
    <name type="scientific">Paraburkholderia graminis (strain ATCC 700544 / DSM 17151 / LMG 18924 / NCIMB 13744 / C4D1M)</name>
    <dbReference type="NCBI Taxonomy" id="396598"/>
    <lineage>
        <taxon>Bacteria</taxon>
        <taxon>Pseudomonadati</taxon>
        <taxon>Pseudomonadota</taxon>
        <taxon>Betaproteobacteria</taxon>
        <taxon>Burkholderiales</taxon>
        <taxon>Burkholderiaceae</taxon>
        <taxon>Paraburkholderia</taxon>
    </lineage>
</organism>